<gene>
    <name evidence="2" type="ORF">NVV95_15420</name>
</gene>
<dbReference type="InterPro" id="IPR020843">
    <property type="entry name" value="ER"/>
</dbReference>
<feature type="domain" description="Enoyl reductase (ER)" evidence="1">
    <location>
        <begin position="19"/>
        <end position="331"/>
    </location>
</feature>
<dbReference type="InterPro" id="IPR051397">
    <property type="entry name" value="Zn-ADH-like_protein"/>
</dbReference>
<dbReference type="PANTHER" id="PTHR43677:SF1">
    <property type="entry name" value="ACRYLYL-COA REDUCTASE ACUI-RELATED"/>
    <property type="match status" value="1"/>
</dbReference>
<dbReference type="Proteomes" id="UP001165580">
    <property type="component" value="Unassembled WGS sequence"/>
</dbReference>
<evidence type="ECO:0000313" key="2">
    <source>
        <dbReference type="EMBL" id="MCS5715937.1"/>
    </source>
</evidence>
<keyword evidence="3" id="KW-1185">Reference proteome</keyword>
<dbReference type="EMBL" id="JANTEZ010000006">
    <property type="protein sequence ID" value="MCS5715937.1"/>
    <property type="molecule type" value="Genomic_DNA"/>
</dbReference>
<proteinExistence type="predicted"/>
<dbReference type="InterPro" id="IPR036291">
    <property type="entry name" value="NAD(P)-bd_dom_sf"/>
</dbReference>
<dbReference type="CDD" id="cd08288">
    <property type="entry name" value="MDR_yhdh"/>
    <property type="match status" value="1"/>
</dbReference>
<evidence type="ECO:0000259" key="1">
    <source>
        <dbReference type="SMART" id="SM00829"/>
    </source>
</evidence>
<dbReference type="RefSeq" id="WP_259487435.1">
    <property type="nucleotide sequence ID" value="NZ_JANTEZ010000006.1"/>
</dbReference>
<accession>A0ABT2GK13</accession>
<sequence length="335" mass="34302">MSRAYLVTEKGAAAELVDRDLSEIFGDDESADTTGTVDLEVLATSVNYKDGMALTGRPGIVRRYPLVPGIDVVGRVTASRASAFSIGDVVLLNGDGLGETRHGGLAEHARVRADALLPLPEGLTPEQAAAIGTAGFTSMLAVLALADAGVEPDDGEVLVTGAAGGVGSIAIALLAGRGYSVVASSGRAEAEGDYLRRLGAARVIDRSVLADDEGGPLQKATWAGAVDSVGSRTLATVLAQTRYGGTVVACGLAQGSDLPTTVLPFILRSVTLTGANSVEAPRALRERAWAALAEELDLELLDSLTTTVGFEDVPAVAERILAGEVRGRTVVRVGA</sequence>
<dbReference type="Gene3D" id="3.90.180.10">
    <property type="entry name" value="Medium-chain alcohol dehydrogenases, catalytic domain"/>
    <property type="match status" value="1"/>
</dbReference>
<dbReference type="InterPro" id="IPR013154">
    <property type="entry name" value="ADH-like_N"/>
</dbReference>
<dbReference type="SMART" id="SM00829">
    <property type="entry name" value="PKS_ER"/>
    <property type="match status" value="1"/>
</dbReference>
<dbReference type="Gene3D" id="3.40.50.720">
    <property type="entry name" value="NAD(P)-binding Rossmann-like Domain"/>
    <property type="match status" value="1"/>
</dbReference>
<dbReference type="SUPFAM" id="SSF50129">
    <property type="entry name" value="GroES-like"/>
    <property type="match status" value="1"/>
</dbReference>
<protein>
    <submittedName>
        <fullName evidence="2">Oxidoreductase</fullName>
    </submittedName>
</protein>
<evidence type="ECO:0000313" key="3">
    <source>
        <dbReference type="Proteomes" id="UP001165580"/>
    </source>
</evidence>
<dbReference type="Pfam" id="PF00107">
    <property type="entry name" value="ADH_zinc_N"/>
    <property type="match status" value="1"/>
</dbReference>
<dbReference type="Pfam" id="PF08240">
    <property type="entry name" value="ADH_N"/>
    <property type="match status" value="1"/>
</dbReference>
<reference evidence="2" key="1">
    <citation type="submission" date="2022-08" db="EMBL/GenBank/DDBJ databases">
        <authorList>
            <person name="Deng Y."/>
            <person name="Han X.-F."/>
            <person name="Zhang Y.-Q."/>
        </authorList>
    </citation>
    <scope>NUCLEOTIDE SEQUENCE</scope>
    <source>
        <strain evidence="2">CPCC 205716</strain>
    </source>
</reference>
<dbReference type="InterPro" id="IPR014188">
    <property type="entry name" value="Acrylyl-CoA_reductase_AcuI"/>
</dbReference>
<organism evidence="2 3">
    <name type="scientific">Herbiconiux gentiana</name>
    <dbReference type="NCBI Taxonomy" id="2970912"/>
    <lineage>
        <taxon>Bacteria</taxon>
        <taxon>Bacillati</taxon>
        <taxon>Actinomycetota</taxon>
        <taxon>Actinomycetes</taxon>
        <taxon>Micrococcales</taxon>
        <taxon>Microbacteriaceae</taxon>
        <taxon>Herbiconiux</taxon>
    </lineage>
</organism>
<dbReference type="NCBIfam" id="TIGR02823">
    <property type="entry name" value="oxido_YhdH"/>
    <property type="match status" value="1"/>
</dbReference>
<dbReference type="InterPro" id="IPR013149">
    <property type="entry name" value="ADH-like_C"/>
</dbReference>
<dbReference type="InterPro" id="IPR011032">
    <property type="entry name" value="GroES-like_sf"/>
</dbReference>
<dbReference type="PANTHER" id="PTHR43677">
    <property type="entry name" value="SHORT-CHAIN DEHYDROGENASE/REDUCTASE"/>
    <property type="match status" value="1"/>
</dbReference>
<name>A0ABT2GK13_9MICO</name>
<dbReference type="SUPFAM" id="SSF51735">
    <property type="entry name" value="NAD(P)-binding Rossmann-fold domains"/>
    <property type="match status" value="1"/>
</dbReference>
<comment type="caution">
    <text evidence="2">The sequence shown here is derived from an EMBL/GenBank/DDBJ whole genome shotgun (WGS) entry which is preliminary data.</text>
</comment>